<dbReference type="RefSeq" id="WP_015176586.1">
    <property type="nucleotide sequence ID" value="NC_019729.1"/>
</dbReference>
<dbReference type="OrthoDB" id="9772362at2"/>
<dbReference type="NCBIfam" id="TIGR02619">
    <property type="entry name" value="putative CRISPR-associated protein, APE2256 family"/>
    <property type="match status" value="1"/>
</dbReference>
<proteinExistence type="predicted"/>
<dbReference type="EMBL" id="CP003614">
    <property type="protein sequence ID" value="AFZ07303.1"/>
    <property type="molecule type" value="Genomic_DNA"/>
</dbReference>
<dbReference type="Pfam" id="PF09651">
    <property type="entry name" value="Cas_APE2256"/>
    <property type="match status" value="1"/>
</dbReference>
<dbReference type="Gene3D" id="3.40.50.10770">
    <property type="entry name" value="Hypothetical protein VC1899 like domain (Restriction endonuclease-like)"/>
    <property type="match status" value="1"/>
</dbReference>
<evidence type="ECO:0000313" key="3">
    <source>
        <dbReference type="Proteomes" id="UP000010478"/>
    </source>
</evidence>
<keyword evidence="3" id="KW-1185">Reference proteome</keyword>
<dbReference type="Gene3D" id="1.10.196.30">
    <property type="match status" value="1"/>
</dbReference>
<dbReference type="InterPro" id="IPR013442">
    <property type="entry name" value="SSO1393-like"/>
</dbReference>
<feature type="domain" description="CRISPR system ring nuclease SSO1393-like" evidence="1">
    <location>
        <begin position="72"/>
        <end position="207"/>
    </location>
</feature>
<sequence length="384" mass="43873">MNKLVISTVGTSLLTNQIDREFEDNWAVRLRDTANLSQEEIANHHEDVSDIIKTLQDRAAEKLKGEVEDIREASAELNGIYALYKKQLNQGSKDMHWLIATDTAQDQVTAKMLEEFLRKQGLTADVYTPQGFSARSTESFTNGIDEFLNWIDETVPGYKDSGSQVCFNLVGGFKAIQGFANTIGMFYADEIIYIFEGSQDFIRIPRLPIQVDKSVIKPVQFALMASGVGVWVKLSELQSVPETLIFVVGEEATLSNWGRLTWNNCKRELLARDLLEFPCLVYEDWFEKDYKKTNVDSQRKFELHEVLSEVSGSMLKFNGDTTRFDSRLHFSRYEGGQRCEGGVRKNEIDHFYIKNTGWRVSCIAKDGKLYLRHYGKHDDVNDNP</sequence>
<dbReference type="HOGENOM" id="CLU_060726_0_0_3"/>
<dbReference type="KEGG" id="oni:Osc7112_2903"/>
<evidence type="ECO:0000313" key="2">
    <source>
        <dbReference type="EMBL" id="AFZ07303.1"/>
    </source>
</evidence>
<protein>
    <submittedName>
        <fullName evidence="2">CRISPR-associated protein, APE2256 family</fullName>
    </submittedName>
</protein>
<name>K9VGS4_9CYAN</name>
<accession>K9VGS4</accession>
<dbReference type="STRING" id="179408.Osc7112_2903"/>
<gene>
    <name evidence="2" type="ORF">Osc7112_2903</name>
</gene>
<organism evidence="2 3">
    <name type="scientific">Phormidium nigroviride PCC 7112</name>
    <dbReference type="NCBI Taxonomy" id="179408"/>
    <lineage>
        <taxon>Bacteria</taxon>
        <taxon>Bacillati</taxon>
        <taxon>Cyanobacteriota</taxon>
        <taxon>Cyanophyceae</taxon>
        <taxon>Oscillatoriophycideae</taxon>
        <taxon>Oscillatoriales</taxon>
        <taxon>Oscillatoriaceae</taxon>
        <taxon>Phormidium</taxon>
    </lineage>
</organism>
<evidence type="ECO:0000259" key="1">
    <source>
        <dbReference type="Pfam" id="PF09651"/>
    </source>
</evidence>
<reference evidence="2 3" key="1">
    <citation type="submission" date="2012-05" db="EMBL/GenBank/DDBJ databases">
        <title>Finished chromosome of genome of Oscillatoria sp. PCC 7112.</title>
        <authorList>
            <consortium name="US DOE Joint Genome Institute"/>
            <person name="Gugger M."/>
            <person name="Coursin T."/>
            <person name="Rippka R."/>
            <person name="Tandeau De Marsac N."/>
            <person name="Huntemann M."/>
            <person name="Wei C.-L."/>
            <person name="Han J."/>
            <person name="Detter J.C."/>
            <person name="Han C."/>
            <person name="Tapia R."/>
            <person name="Davenport K."/>
            <person name="Daligault H."/>
            <person name="Erkkila T."/>
            <person name="Gu W."/>
            <person name="Munk A.C.C."/>
            <person name="Teshima H."/>
            <person name="Xu Y."/>
            <person name="Chain P."/>
            <person name="Chen A."/>
            <person name="Krypides N."/>
            <person name="Mavromatis K."/>
            <person name="Markowitz V."/>
            <person name="Szeto E."/>
            <person name="Ivanova N."/>
            <person name="Mikhailova N."/>
            <person name="Ovchinnikova G."/>
            <person name="Pagani I."/>
            <person name="Pati A."/>
            <person name="Goodwin L."/>
            <person name="Peters L."/>
            <person name="Pitluck S."/>
            <person name="Woyke T."/>
            <person name="Kerfeld C."/>
        </authorList>
    </citation>
    <scope>NUCLEOTIDE SEQUENCE [LARGE SCALE GENOMIC DNA]</scope>
    <source>
        <strain evidence="2 3">PCC 7112</strain>
    </source>
</reference>
<dbReference type="AlphaFoldDB" id="K9VGS4"/>
<dbReference type="PATRIC" id="fig|179408.3.peg.3559"/>
<dbReference type="CDD" id="cd09742">
    <property type="entry name" value="Csm6_III-A"/>
    <property type="match status" value="1"/>
</dbReference>
<dbReference type="Proteomes" id="UP000010478">
    <property type="component" value="Chromosome"/>
</dbReference>
<dbReference type="eggNOG" id="COG4006">
    <property type="taxonomic scope" value="Bacteria"/>
</dbReference>